<organism evidence="2 3">
    <name type="scientific">Taxus chinensis</name>
    <name type="common">Chinese yew</name>
    <name type="synonym">Taxus wallichiana var. chinensis</name>
    <dbReference type="NCBI Taxonomy" id="29808"/>
    <lineage>
        <taxon>Eukaryota</taxon>
        <taxon>Viridiplantae</taxon>
        <taxon>Streptophyta</taxon>
        <taxon>Embryophyta</taxon>
        <taxon>Tracheophyta</taxon>
        <taxon>Spermatophyta</taxon>
        <taxon>Pinopsida</taxon>
        <taxon>Pinidae</taxon>
        <taxon>Conifers II</taxon>
        <taxon>Cupressales</taxon>
        <taxon>Taxaceae</taxon>
        <taxon>Taxus</taxon>
    </lineage>
</organism>
<dbReference type="Proteomes" id="UP000824469">
    <property type="component" value="Unassembled WGS sequence"/>
</dbReference>
<proteinExistence type="predicted"/>
<gene>
    <name evidence="2" type="ORF">KI387_036394</name>
</gene>
<dbReference type="EMBL" id="JAHRHJ020000007">
    <property type="protein sequence ID" value="KAH9308483.1"/>
    <property type="molecule type" value="Genomic_DNA"/>
</dbReference>
<accession>A0AA38FRQ6</accession>
<feature type="region of interest" description="Disordered" evidence="1">
    <location>
        <begin position="1"/>
        <end position="21"/>
    </location>
</feature>
<protein>
    <submittedName>
        <fullName evidence="2">Uncharacterized protein</fullName>
    </submittedName>
</protein>
<evidence type="ECO:0000256" key="1">
    <source>
        <dbReference type="SAM" id="MobiDB-lite"/>
    </source>
</evidence>
<evidence type="ECO:0000313" key="2">
    <source>
        <dbReference type="EMBL" id="KAH9308483.1"/>
    </source>
</evidence>
<comment type="caution">
    <text evidence="2">The sequence shown here is derived from an EMBL/GenBank/DDBJ whole genome shotgun (WGS) entry which is preliminary data.</text>
</comment>
<feature type="non-terminal residue" evidence="2">
    <location>
        <position position="179"/>
    </location>
</feature>
<feature type="non-terminal residue" evidence="2">
    <location>
        <position position="1"/>
    </location>
</feature>
<reference evidence="2 3" key="1">
    <citation type="journal article" date="2021" name="Nat. Plants">
        <title>The Taxus genome provides insights into paclitaxel biosynthesis.</title>
        <authorList>
            <person name="Xiong X."/>
            <person name="Gou J."/>
            <person name="Liao Q."/>
            <person name="Li Y."/>
            <person name="Zhou Q."/>
            <person name="Bi G."/>
            <person name="Li C."/>
            <person name="Du R."/>
            <person name="Wang X."/>
            <person name="Sun T."/>
            <person name="Guo L."/>
            <person name="Liang H."/>
            <person name="Lu P."/>
            <person name="Wu Y."/>
            <person name="Zhang Z."/>
            <person name="Ro D.K."/>
            <person name="Shang Y."/>
            <person name="Huang S."/>
            <person name="Yan J."/>
        </authorList>
    </citation>
    <scope>NUCLEOTIDE SEQUENCE [LARGE SCALE GENOMIC DNA]</scope>
    <source>
        <strain evidence="2">Ta-2019</strain>
    </source>
</reference>
<sequence length="179" mass="20443">VPPVVGKKIPEESIQGGVQQEGILEQREPPVVIVNEGIASRSRRPTPGASILEEVEDEPPIVEELREKIDISRNATDEVHSVRLCVKLSKIMMEQFKFGDEYVTTRFVTEKLALDELRKRISKEGNVEQCKKNPARRVMTLINKLRILRLYLMTLSRRDEKDVNKPPSLQRLSARNGMT</sequence>
<keyword evidence="3" id="KW-1185">Reference proteome</keyword>
<name>A0AA38FRQ6_TAXCH</name>
<dbReference type="AlphaFoldDB" id="A0AA38FRQ6"/>
<evidence type="ECO:0000313" key="3">
    <source>
        <dbReference type="Proteomes" id="UP000824469"/>
    </source>
</evidence>